<dbReference type="Proteomes" id="UP000292027">
    <property type="component" value="Unassembled WGS sequence"/>
</dbReference>
<proteinExistence type="inferred from homology"/>
<keyword evidence="6 9" id="KW-0648">Protein biosynthesis</keyword>
<dbReference type="InterPro" id="IPR002305">
    <property type="entry name" value="aa-tRNA-synth_Ic"/>
</dbReference>
<evidence type="ECO:0000256" key="4">
    <source>
        <dbReference type="ARBA" id="ARBA00022741"/>
    </source>
</evidence>
<dbReference type="GO" id="GO:0004830">
    <property type="term" value="F:tryptophan-tRNA ligase activity"/>
    <property type="evidence" value="ECO:0007669"/>
    <property type="project" value="UniProtKB-UniRule"/>
</dbReference>
<dbReference type="InterPro" id="IPR050203">
    <property type="entry name" value="Trp-tRNA_synthetase"/>
</dbReference>
<dbReference type="SUPFAM" id="SSF52374">
    <property type="entry name" value="Nucleotidylyl transferase"/>
    <property type="match status" value="1"/>
</dbReference>
<dbReference type="GO" id="GO:0005829">
    <property type="term" value="C:cytosol"/>
    <property type="evidence" value="ECO:0007669"/>
    <property type="project" value="TreeGrafter"/>
</dbReference>
<reference evidence="10 11" key="1">
    <citation type="journal article" date="2015" name="Stand. Genomic Sci.">
        <title>Genomic Encyclopedia of Bacterial and Archaeal Type Strains, Phase III: the genomes of soil and plant-associated and newly described type strains.</title>
        <authorList>
            <person name="Whitman W.B."/>
            <person name="Woyke T."/>
            <person name="Klenk H.P."/>
            <person name="Zhou Y."/>
            <person name="Lilburn T.G."/>
            <person name="Beck B.J."/>
            <person name="De Vos P."/>
            <person name="Vandamme P."/>
            <person name="Eisen J.A."/>
            <person name="Garrity G."/>
            <person name="Hugenholtz P."/>
            <person name="Kyrpides N.C."/>
        </authorList>
    </citation>
    <scope>NUCLEOTIDE SEQUENCE [LARGE SCALE GENOMIC DNA]</scope>
    <source>
        <strain evidence="10 11">VKM Ac-2540</strain>
    </source>
</reference>
<dbReference type="Pfam" id="PF00579">
    <property type="entry name" value="tRNA-synt_1b"/>
    <property type="match status" value="1"/>
</dbReference>
<name>A0A4Q7X9H9_9ACTN</name>
<dbReference type="NCBIfam" id="TIGR00233">
    <property type="entry name" value="trpS"/>
    <property type="match status" value="1"/>
</dbReference>
<keyword evidence="3 9" id="KW-0436">Ligase</keyword>
<dbReference type="EC" id="6.1.1.2" evidence="2 8"/>
<evidence type="ECO:0000256" key="7">
    <source>
        <dbReference type="ARBA" id="ARBA00023146"/>
    </source>
</evidence>
<accession>A0A4Q7X9H9</accession>
<dbReference type="AlphaFoldDB" id="A0A4Q7X9H9"/>
<keyword evidence="7 9" id="KW-0030">Aminoacyl-tRNA synthetase</keyword>
<dbReference type="PANTHER" id="PTHR43766:SF1">
    <property type="entry name" value="TRYPTOPHAN--TRNA LIGASE, MITOCHONDRIAL"/>
    <property type="match status" value="1"/>
</dbReference>
<keyword evidence="11" id="KW-1185">Reference proteome</keyword>
<dbReference type="PRINTS" id="PR01039">
    <property type="entry name" value="TRNASYNTHTRP"/>
</dbReference>
<evidence type="ECO:0000256" key="1">
    <source>
        <dbReference type="ARBA" id="ARBA00005594"/>
    </source>
</evidence>
<keyword evidence="5 9" id="KW-0067">ATP-binding</keyword>
<evidence type="ECO:0000256" key="6">
    <source>
        <dbReference type="ARBA" id="ARBA00022917"/>
    </source>
</evidence>
<dbReference type="InterPro" id="IPR014729">
    <property type="entry name" value="Rossmann-like_a/b/a_fold"/>
</dbReference>
<protein>
    <recommendedName>
        <fullName evidence="2 8">Tryptophan--tRNA ligase</fullName>
        <ecNumber evidence="2 8">6.1.1.2</ecNumber>
    </recommendedName>
</protein>
<evidence type="ECO:0000256" key="2">
    <source>
        <dbReference type="ARBA" id="ARBA00013161"/>
    </source>
</evidence>
<dbReference type="GO" id="GO:0006436">
    <property type="term" value="P:tryptophanyl-tRNA aminoacylation"/>
    <property type="evidence" value="ECO:0007669"/>
    <property type="project" value="UniProtKB-UniRule"/>
</dbReference>
<evidence type="ECO:0000256" key="3">
    <source>
        <dbReference type="ARBA" id="ARBA00022598"/>
    </source>
</evidence>
<sequence>MPGSVRPTHRKGTIMTSLSGITPSGRLTLGNHLGALRRFTDPDGFYFVANLHAMTTKHDPRRLAALTREFATLMLAAGVPEGTVFIQSDVPTHAQLAYLLECTSYVGELSRMIQYKEKGNRPMTRASLFTYPCLMAADILLYGAERVPVGGDQDQHVELARDIAIRFNREYGETFVVPQLNKAALATRVKDLANPTAKMSKSAADDAIGTIRLLDPPDVIRRQIMRAVTDSENEVRHDEANKPGVTNLLDILAACTDGDPVELAKSYASYGALKQDVADAVLAVIDPLQKEYARLTTDPGAIDHLLAQGRDRALDASTPCLQAATRAMGLAGSTP</sequence>
<dbReference type="GO" id="GO:0005524">
    <property type="term" value="F:ATP binding"/>
    <property type="evidence" value="ECO:0007669"/>
    <property type="project" value="UniProtKB-KW"/>
</dbReference>
<evidence type="ECO:0000313" key="10">
    <source>
        <dbReference type="EMBL" id="RZU19830.1"/>
    </source>
</evidence>
<evidence type="ECO:0000256" key="9">
    <source>
        <dbReference type="RuleBase" id="RU363036"/>
    </source>
</evidence>
<organism evidence="10 11">
    <name type="scientific">Kribbella rubisoli</name>
    <dbReference type="NCBI Taxonomy" id="3075929"/>
    <lineage>
        <taxon>Bacteria</taxon>
        <taxon>Bacillati</taxon>
        <taxon>Actinomycetota</taxon>
        <taxon>Actinomycetes</taxon>
        <taxon>Propionibacteriales</taxon>
        <taxon>Kribbellaceae</taxon>
        <taxon>Kribbella</taxon>
    </lineage>
</organism>
<dbReference type="EMBL" id="SHKR01000011">
    <property type="protein sequence ID" value="RZU19830.1"/>
    <property type="molecule type" value="Genomic_DNA"/>
</dbReference>
<dbReference type="PANTHER" id="PTHR43766">
    <property type="entry name" value="TRYPTOPHAN--TRNA LIGASE, MITOCHONDRIAL"/>
    <property type="match status" value="1"/>
</dbReference>
<dbReference type="Gene3D" id="3.40.50.620">
    <property type="entry name" value="HUPs"/>
    <property type="match status" value="1"/>
</dbReference>
<comment type="similarity">
    <text evidence="1 9">Belongs to the class-I aminoacyl-tRNA synthetase family.</text>
</comment>
<comment type="caution">
    <text evidence="10">The sequence shown here is derived from an EMBL/GenBank/DDBJ whole genome shotgun (WGS) entry which is preliminary data.</text>
</comment>
<keyword evidence="4 9" id="KW-0547">Nucleotide-binding</keyword>
<evidence type="ECO:0000256" key="5">
    <source>
        <dbReference type="ARBA" id="ARBA00022840"/>
    </source>
</evidence>
<dbReference type="Gene3D" id="1.10.240.10">
    <property type="entry name" value="Tyrosyl-Transfer RNA Synthetase"/>
    <property type="match status" value="1"/>
</dbReference>
<dbReference type="CDD" id="cd00806">
    <property type="entry name" value="TrpRS_core"/>
    <property type="match status" value="1"/>
</dbReference>
<gene>
    <name evidence="10" type="ORF">EV645_2050</name>
</gene>
<evidence type="ECO:0000313" key="11">
    <source>
        <dbReference type="Proteomes" id="UP000292027"/>
    </source>
</evidence>
<evidence type="ECO:0000256" key="8">
    <source>
        <dbReference type="NCBIfam" id="TIGR00233"/>
    </source>
</evidence>
<dbReference type="InterPro" id="IPR002306">
    <property type="entry name" value="Trp-tRNA-ligase"/>
</dbReference>